<name>A0AAP0BG57_9ASPA</name>
<comment type="caution">
    <text evidence="2">The sequence shown here is derived from an EMBL/GenBank/DDBJ whole genome shotgun (WGS) entry which is preliminary data.</text>
</comment>
<evidence type="ECO:0000313" key="2">
    <source>
        <dbReference type="EMBL" id="KAK8938596.1"/>
    </source>
</evidence>
<keyword evidence="1" id="KW-0472">Membrane</keyword>
<dbReference type="PANTHER" id="PTHR33736:SF13">
    <property type="entry name" value="OS11G0155100 PROTEIN"/>
    <property type="match status" value="1"/>
</dbReference>
<evidence type="ECO:0000256" key="1">
    <source>
        <dbReference type="SAM" id="Phobius"/>
    </source>
</evidence>
<sequence>MLTDSPAITSSSLAAATTTTIEDLHPDVVTRTLRLLDGPTLAAACSATSQLRSLSTQSDLWLKLCLSTWPSLQHPRFLPLISASPRYFFSDAFRFPAFHANNALPVSEEAAALPGTLISAVDIYHRGVLIFSRFVETETSSSWFRGSPFLIDATDQMAEPLLPGVIISPGELMLSWILFDPAQGRAVNVSSRRAVAVERHWYTGETVVRFAGAAVSEGKVICAVVTCSEMTGQVQEVVLTAEDIDDVCVSGEEGLQVVRTVMEAGRNKWRGKAAEEEEAKERYLEYLRGKRRRKESRARREGAMDLCCTAIGVAVFLGFLALVVFR</sequence>
<dbReference type="EMBL" id="JBBWWQ010000009">
    <property type="protein sequence ID" value="KAK8938596.1"/>
    <property type="molecule type" value="Genomic_DNA"/>
</dbReference>
<accession>A0AAP0BG57</accession>
<dbReference type="InterPro" id="IPR045283">
    <property type="entry name" value="AT3G44326-like"/>
</dbReference>
<protein>
    <submittedName>
        <fullName evidence="2">F-box protein</fullName>
    </submittedName>
</protein>
<keyword evidence="1" id="KW-0812">Transmembrane</keyword>
<keyword evidence="3" id="KW-1185">Reference proteome</keyword>
<reference evidence="2 3" key="1">
    <citation type="journal article" date="2022" name="Nat. Plants">
        <title>Genomes of leafy and leafless Platanthera orchids illuminate the evolution of mycoheterotrophy.</title>
        <authorList>
            <person name="Li M.H."/>
            <person name="Liu K.W."/>
            <person name="Li Z."/>
            <person name="Lu H.C."/>
            <person name="Ye Q.L."/>
            <person name="Zhang D."/>
            <person name="Wang J.Y."/>
            <person name="Li Y.F."/>
            <person name="Zhong Z.M."/>
            <person name="Liu X."/>
            <person name="Yu X."/>
            <person name="Liu D.K."/>
            <person name="Tu X.D."/>
            <person name="Liu B."/>
            <person name="Hao Y."/>
            <person name="Liao X.Y."/>
            <person name="Jiang Y.T."/>
            <person name="Sun W.H."/>
            <person name="Chen J."/>
            <person name="Chen Y.Q."/>
            <person name="Ai Y."/>
            <person name="Zhai J.W."/>
            <person name="Wu S.S."/>
            <person name="Zhou Z."/>
            <person name="Hsiao Y.Y."/>
            <person name="Wu W.L."/>
            <person name="Chen Y.Y."/>
            <person name="Lin Y.F."/>
            <person name="Hsu J.L."/>
            <person name="Li C.Y."/>
            <person name="Wang Z.W."/>
            <person name="Zhao X."/>
            <person name="Zhong W.Y."/>
            <person name="Ma X.K."/>
            <person name="Ma L."/>
            <person name="Huang J."/>
            <person name="Chen G.Z."/>
            <person name="Huang M.Z."/>
            <person name="Huang L."/>
            <person name="Peng D.H."/>
            <person name="Luo Y.B."/>
            <person name="Zou S.Q."/>
            <person name="Chen S.P."/>
            <person name="Lan S."/>
            <person name="Tsai W.C."/>
            <person name="Van de Peer Y."/>
            <person name="Liu Z.J."/>
        </authorList>
    </citation>
    <scope>NUCLEOTIDE SEQUENCE [LARGE SCALE GENOMIC DNA]</scope>
    <source>
        <strain evidence="2">Lor287</strain>
    </source>
</reference>
<dbReference type="AlphaFoldDB" id="A0AAP0BG57"/>
<dbReference type="Proteomes" id="UP001418222">
    <property type="component" value="Unassembled WGS sequence"/>
</dbReference>
<evidence type="ECO:0000313" key="3">
    <source>
        <dbReference type="Proteomes" id="UP001418222"/>
    </source>
</evidence>
<proteinExistence type="predicted"/>
<dbReference type="SUPFAM" id="SSF81383">
    <property type="entry name" value="F-box domain"/>
    <property type="match status" value="1"/>
</dbReference>
<dbReference type="PANTHER" id="PTHR33736">
    <property type="entry name" value="F-BOX PROTEIN-RELATED"/>
    <property type="match status" value="1"/>
</dbReference>
<dbReference type="InterPro" id="IPR036047">
    <property type="entry name" value="F-box-like_dom_sf"/>
</dbReference>
<organism evidence="2 3">
    <name type="scientific">Platanthera zijinensis</name>
    <dbReference type="NCBI Taxonomy" id="2320716"/>
    <lineage>
        <taxon>Eukaryota</taxon>
        <taxon>Viridiplantae</taxon>
        <taxon>Streptophyta</taxon>
        <taxon>Embryophyta</taxon>
        <taxon>Tracheophyta</taxon>
        <taxon>Spermatophyta</taxon>
        <taxon>Magnoliopsida</taxon>
        <taxon>Liliopsida</taxon>
        <taxon>Asparagales</taxon>
        <taxon>Orchidaceae</taxon>
        <taxon>Orchidoideae</taxon>
        <taxon>Orchideae</taxon>
        <taxon>Orchidinae</taxon>
        <taxon>Platanthera</taxon>
    </lineage>
</organism>
<feature type="transmembrane region" description="Helical" evidence="1">
    <location>
        <begin position="302"/>
        <end position="325"/>
    </location>
</feature>
<keyword evidence="1" id="KW-1133">Transmembrane helix</keyword>
<gene>
    <name evidence="2" type="ORF">KSP39_PZI011499</name>
</gene>